<comment type="similarity">
    <text evidence="1">Belongs to the enoyl-CoA hydratase/isomerase family.</text>
</comment>
<evidence type="ECO:0000313" key="4">
    <source>
        <dbReference type="Proteomes" id="UP001629392"/>
    </source>
</evidence>
<dbReference type="InterPro" id="IPR014748">
    <property type="entry name" value="Enoyl-CoA_hydra_C"/>
</dbReference>
<reference evidence="3 4" key="1">
    <citation type="journal article" date="2024" name="Chem. Sci.">
        <title>Discovery of megapolipeptins by genome mining of a Burkholderiales bacteria collection.</title>
        <authorList>
            <person name="Paulo B.S."/>
            <person name="Recchia M.J.J."/>
            <person name="Lee S."/>
            <person name="Fergusson C.H."/>
            <person name="Romanowski S.B."/>
            <person name="Hernandez A."/>
            <person name="Krull N."/>
            <person name="Liu D.Y."/>
            <person name="Cavanagh H."/>
            <person name="Bos A."/>
            <person name="Gray C.A."/>
            <person name="Murphy B.T."/>
            <person name="Linington R.G."/>
            <person name="Eustaquio A.S."/>
        </authorList>
    </citation>
    <scope>NUCLEOTIDE SEQUENCE [LARGE SCALE GENOMIC DNA]</scope>
    <source>
        <strain evidence="3 4">RL17-350-BIC-E</strain>
    </source>
</reference>
<keyword evidence="4" id="KW-1185">Reference proteome</keyword>
<sequence length="256" mass="27116">MSVELSFDDGLAFVTLNRPEALNALSFSVLGEIAEALDEVKASDARALVISGRGEKALCAGADIKELTGRGLVAQRQGAQLGQAVFQKIDGLLIPSVAVIKGYAFGGGLEMALACTFRVATSSAKMGLPEIRLGLIPGYGGTQRLPRIVGQSRALELIMSGKTIGATDAERIGLVNAVVDDGEAHELGAQFVRQFTGHGKIALMLAKQAVERAFDSPLEKGLLVEADLSTLAFQTEDAEEGMRAFIEKRKPAFKDR</sequence>
<dbReference type="RefSeq" id="WP_408157326.1">
    <property type="nucleotide sequence ID" value="NZ_JAQQCL010000042.1"/>
</dbReference>
<keyword evidence="2" id="KW-0456">Lyase</keyword>
<dbReference type="Gene3D" id="1.10.12.10">
    <property type="entry name" value="Lyase 2-enoyl-coa Hydratase, Chain A, domain 2"/>
    <property type="match status" value="1"/>
</dbReference>
<dbReference type="Proteomes" id="UP001629392">
    <property type="component" value="Unassembled WGS sequence"/>
</dbReference>
<organism evidence="3 4">
    <name type="scientific">Paraburkholderia strydomiana</name>
    <dbReference type="NCBI Taxonomy" id="1245417"/>
    <lineage>
        <taxon>Bacteria</taxon>
        <taxon>Pseudomonadati</taxon>
        <taxon>Pseudomonadota</taxon>
        <taxon>Betaproteobacteria</taxon>
        <taxon>Burkholderiales</taxon>
        <taxon>Burkholderiaceae</taxon>
        <taxon>Paraburkholderia</taxon>
    </lineage>
</organism>
<gene>
    <name evidence="3" type="ORF">PQQ73_33815</name>
</gene>
<dbReference type="EMBL" id="JAQQCL010000042">
    <property type="protein sequence ID" value="MFM0721285.1"/>
    <property type="molecule type" value="Genomic_DNA"/>
</dbReference>
<comment type="caution">
    <text evidence="3">The sequence shown here is derived from an EMBL/GenBank/DDBJ whole genome shotgun (WGS) entry which is preliminary data.</text>
</comment>
<proteinExistence type="inferred from homology"/>
<dbReference type="PANTHER" id="PTHR11941:SF54">
    <property type="entry name" value="ENOYL-COA HYDRATASE, MITOCHONDRIAL"/>
    <property type="match status" value="1"/>
</dbReference>
<dbReference type="InterPro" id="IPR001753">
    <property type="entry name" value="Enoyl-CoA_hydra/iso"/>
</dbReference>
<accession>A0ABW9ERC0</accession>
<dbReference type="Gene3D" id="3.90.226.10">
    <property type="entry name" value="2-enoyl-CoA Hydratase, Chain A, domain 1"/>
    <property type="match status" value="1"/>
</dbReference>
<evidence type="ECO:0000313" key="3">
    <source>
        <dbReference type="EMBL" id="MFM0721285.1"/>
    </source>
</evidence>
<dbReference type="PANTHER" id="PTHR11941">
    <property type="entry name" value="ENOYL-COA HYDRATASE-RELATED"/>
    <property type="match status" value="1"/>
</dbReference>
<evidence type="ECO:0000256" key="1">
    <source>
        <dbReference type="ARBA" id="ARBA00005254"/>
    </source>
</evidence>
<evidence type="ECO:0000256" key="2">
    <source>
        <dbReference type="ARBA" id="ARBA00023239"/>
    </source>
</evidence>
<dbReference type="Pfam" id="PF00378">
    <property type="entry name" value="ECH_1"/>
    <property type="match status" value="1"/>
</dbReference>
<dbReference type="CDD" id="cd06558">
    <property type="entry name" value="crotonase-like"/>
    <property type="match status" value="1"/>
</dbReference>
<dbReference type="InterPro" id="IPR029045">
    <property type="entry name" value="ClpP/crotonase-like_dom_sf"/>
</dbReference>
<dbReference type="SUPFAM" id="SSF52096">
    <property type="entry name" value="ClpP/crotonase"/>
    <property type="match status" value="1"/>
</dbReference>
<name>A0ABW9ERC0_9BURK</name>
<protein>
    <submittedName>
        <fullName evidence="3">Enoyl-CoA hydratase-related protein</fullName>
    </submittedName>
</protein>